<dbReference type="OrthoDB" id="10338472at2759"/>
<keyword evidence="3" id="KW-1185">Reference proteome</keyword>
<protein>
    <submittedName>
        <fullName evidence="2">Uncharacterized protein</fullName>
    </submittedName>
</protein>
<evidence type="ECO:0000313" key="3">
    <source>
        <dbReference type="Proteomes" id="UP000230233"/>
    </source>
</evidence>
<reference evidence="3" key="1">
    <citation type="submission" date="2017-10" db="EMBL/GenBank/DDBJ databases">
        <title>Rapid genome shrinkage in a self-fertile nematode reveals novel sperm competition proteins.</title>
        <authorList>
            <person name="Yin D."/>
            <person name="Schwarz E.M."/>
            <person name="Thomas C.G."/>
            <person name="Felde R.L."/>
            <person name="Korf I.F."/>
            <person name="Cutter A.D."/>
            <person name="Schartner C.M."/>
            <person name="Ralston E.J."/>
            <person name="Meyer B.J."/>
            <person name="Haag E.S."/>
        </authorList>
    </citation>
    <scope>NUCLEOTIDE SEQUENCE [LARGE SCALE GENOMIC DNA]</scope>
    <source>
        <strain evidence="3">JU1422</strain>
    </source>
</reference>
<name>A0A2G5SD37_9PELO</name>
<accession>A0A2G5SD37</accession>
<proteinExistence type="predicted"/>
<dbReference type="AlphaFoldDB" id="A0A2G5SD37"/>
<evidence type="ECO:0000256" key="1">
    <source>
        <dbReference type="SAM" id="MobiDB-lite"/>
    </source>
</evidence>
<feature type="region of interest" description="Disordered" evidence="1">
    <location>
        <begin position="200"/>
        <end position="226"/>
    </location>
</feature>
<dbReference type="Proteomes" id="UP000230233">
    <property type="component" value="Unassembled WGS sequence"/>
</dbReference>
<gene>
    <name evidence="2" type="ORF">B9Z55_028077</name>
</gene>
<comment type="caution">
    <text evidence="2">The sequence shown here is derived from an EMBL/GenBank/DDBJ whole genome shotgun (WGS) entry which is preliminary data.</text>
</comment>
<evidence type="ECO:0000313" key="2">
    <source>
        <dbReference type="EMBL" id="PIC12998.1"/>
    </source>
</evidence>
<dbReference type="EMBL" id="PDUG01000016">
    <property type="protein sequence ID" value="PIC12998.1"/>
    <property type="molecule type" value="Genomic_DNA"/>
</dbReference>
<sequence length="258" mass="28839">MSRILSFESIPAEMFERESSDGSTEPWGDYLSKSSYKETMISSQVLSDQESENFEDFVSVASFQSGSEDVYGTPPRSSTFGGFGGFIKQKPVVSMWSFDSIPGAIFRSRPVSNYDDASTYLKSTSNQESQLTLASGRTISSELIPRADTFSAFEEPSAISYKLSFGSIPKENMKPNFVSRSPLFAHNRRNRLRIQKQLSVSDDIITEEPQPESTKDESDQQPQDPGPKVPIVWSNCICCVTVEIMCRIYETCLAICNR</sequence>
<organism evidence="2 3">
    <name type="scientific">Caenorhabditis nigoni</name>
    <dbReference type="NCBI Taxonomy" id="1611254"/>
    <lineage>
        <taxon>Eukaryota</taxon>
        <taxon>Metazoa</taxon>
        <taxon>Ecdysozoa</taxon>
        <taxon>Nematoda</taxon>
        <taxon>Chromadorea</taxon>
        <taxon>Rhabditida</taxon>
        <taxon>Rhabditina</taxon>
        <taxon>Rhabditomorpha</taxon>
        <taxon>Rhabditoidea</taxon>
        <taxon>Rhabditidae</taxon>
        <taxon>Peloderinae</taxon>
        <taxon>Caenorhabditis</taxon>
    </lineage>
</organism>